<dbReference type="InterPro" id="IPR020811">
    <property type="entry name" value="Enolase_N"/>
</dbReference>
<feature type="binding site" evidence="6">
    <location>
        <position position="379"/>
    </location>
    <ligand>
        <name>(2R)-2-phosphoglycerate</name>
        <dbReference type="ChEBI" id="CHEBI:58289"/>
    </ligand>
</feature>
<dbReference type="GO" id="GO:0005576">
    <property type="term" value="C:extracellular region"/>
    <property type="evidence" value="ECO:0007669"/>
    <property type="project" value="UniProtKB-SubCell"/>
</dbReference>
<dbReference type="Pfam" id="PF00113">
    <property type="entry name" value="Enolase_C"/>
    <property type="match status" value="1"/>
</dbReference>
<evidence type="ECO:0000259" key="11">
    <source>
        <dbReference type="SMART" id="SM01193"/>
    </source>
</evidence>
<dbReference type="HAMAP" id="MF_00318">
    <property type="entry name" value="Enolase"/>
    <property type="match status" value="1"/>
</dbReference>
<dbReference type="InterPro" id="IPR020810">
    <property type="entry name" value="Enolase_C"/>
</dbReference>
<comment type="subcellular location">
    <subcellularLocation>
        <location evidence="6">Cytoplasm</location>
    </subcellularLocation>
    <subcellularLocation>
        <location evidence="6">Secreted</location>
    </subcellularLocation>
    <subcellularLocation>
        <location evidence="6">Cell surface</location>
    </subcellularLocation>
    <text evidence="6">Fractions of enolase are present in both the cytoplasm and on the cell surface.</text>
</comment>
<feature type="binding site" evidence="6 9">
    <location>
        <position position="299"/>
    </location>
    <ligand>
        <name>Mg(2+)</name>
        <dbReference type="ChEBI" id="CHEBI:18420"/>
    </ligand>
</feature>
<evidence type="ECO:0000256" key="3">
    <source>
        <dbReference type="ARBA" id="ARBA00022842"/>
    </source>
</evidence>
<keyword evidence="5 6" id="KW-0456">Lyase</keyword>
<dbReference type="InterPro" id="IPR020809">
    <property type="entry name" value="Enolase_CS"/>
</dbReference>
<dbReference type="FunFam" id="3.30.390.10:FF:000001">
    <property type="entry name" value="Enolase"/>
    <property type="match status" value="1"/>
</dbReference>
<dbReference type="AlphaFoldDB" id="A0AAP2RE41"/>
<dbReference type="Gene3D" id="3.20.20.120">
    <property type="entry name" value="Enolase-like C-terminal domain"/>
    <property type="match status" value="1"/>
</dbReference>
<sequence length="433" mass="46981">MPGILTLFNICFRDVFVLPVPIEKIHAREILDSRGNPTIEVEVYTPVCMGQACVPSGASTGTHEALELRDNDRRYGGKGVRKAVNNIKEIISRKLIGMEVTGQREIDELMIGMDGTENKSKLGANAILGVSMAVARAAAGSVGLPLYQYFGGVNSFRLPVPMMNIINGGKHAGNGLAIQEFWILPVGADSFHEALMMGVETYHALGHILKDEYGRSSTNVGDEGGYAPGINKTREALDAILAAIDRAGYKGKVKMGLDAAASEFYKDGKYQIDEKDLTRNDLVSYYLDLIKDYPLIALEDPFAEDDWDGFTGLTNKAKGVTIIGDDLFVTNVKRLQRGIDTGAANALLLKLNQIGTISEAFDAATLAFRNKYKVAVSHRSGETCDPIIADVAVALGAQLIKTGAPARSERTSKYNRLLKIEETLGNTAEYTRL</sequence>
<comment type="function">
    <text evidence="6">Catalyzes the reversible conversion of 2-phosphoglycerate (2-PG) into phosphoenolpyruvate (PEP). It is essential for the degradation of carbohydrates via glycolysis.</text>
</comment>
<feature type="binding site" evidence="6">
    <location>
        <position position="401"/>
    </location>
    <ligand>
        <name>(2R)-2-phosphoglycerate</name>
        <dbReference type="ChEBI" id="CHEBI:58289"/>
    </ligand>
</feature>
<comment type="pathway">
    <text evidence="1 6">Carbohydrate degradation; glycolysis; pyruvate from D-glyceraldehyde 3-phosphate: step 4/5.</text>
</comment>
<feature type="active site" description="Proton acceptor" evidence="6 7">
    <location>
        <position position="350"/>
    </location>
</feature>
<evidence type="ECO:0000256" key="1">
    <source>
        <dbReference type="ARBA" id="ARBA00005031"/>
    </source>
</evidence>
<dbReference type="GO" id="GO:0000287">
    <property type="term" value="F:magnesium ion binding"/>
    <property type="evidence" value="ECO:0007669"/>
    <property type="project" value="UniProtKB-UniRule"/>
</dbReference>
<evidence type="ECO:0000256" key="7">
    <source>
        <dbReference type="PIRSR" id="PIRSR001400-1"/>
    </source>
</evidence>
<dbReference type="InterPro" id="IPR029017">
    <property type="entry name" value="Enolase-like_N"/>
</dbReference>
<feature type="binding site" evidence="6">
    <location>
        <position position="179"/>
    </location>
    <ligand>
        <name>(2R)-2-phosphoglycerate</name>
        <dbReference type="ChEBI" id="CHEBI:58289"/>
    </ligand>
</feature>
<dbReference type="SMART" id="SM01192">
    <property type="entry name" value="Enolase_C"/>
    <property type="match status" value="1"/>
</dbReference>
<dbReference type="PIRSF" id="PIRSF001400">
    <property type="entry name" value="Enolase"/>
    <property type="match status" value="1"/>
</dbReference>
<comment type="similarity">
    <text evidence="2 6">Belongs to the enolase family.</text>
</comment>
<dbReference type="GO" id="GO:0006096">
    <property type="term" value="P:glycolytic process"/>
    <property type="evidence" value="ECO:0007669"/>
    <property type="project" value="UniProtKB-UniRule"/>
</dbReference>
<dbReference type="GO" id="GO:0009986">
    <property type="term" value="C:cell surface"/>
    <property type="evidence" value="ECO:0007669"/>
    <property type="project" value="UniProtKB-SubCell"/>
</dbReference>
<evidence type="ECO:0000256" key="6">
    <source>
        <dbReference type="HAMAP-Rule" id="MF_00318"/>
    </source>
</evidence>
<protein>
    <recommendedName>
        <fullName evidence="6">Enolase</fullName>
        <ecNumber evidence="6">4.2.1.11</ecNumber>
    </recommendedName>
    <alternativeName>
        <fullName evidence="6">2-phospho-D-glycerate hydro-lyase</fullName>
    </alternativeName>
    <alternativeName>
        <fullName evidence="6">2-phosphoglycerate dehydratase</fullName>
    </alternativeName>
</protein>
<evidence type="ECO:0000256" key="4">
    <source>
        <dbReference type="ARBA" id="ARBA00023152"/>
    </source>
</evidence>
<dbReference type="PRINTS" id="PR00148">
    <property type="entry name" value="ENOLASE"/>
</dbReference>
<evidence type="ECO:0000259" key="10">
    <source>
        <dbReference type="SMART" id="SM01192"/>
    </source>
</evidence>
<evidence type="ECO:0000256" key="2">
    <source>
        <dbReference type="ARBA" id="ARBA00009604"/>
    </source>
</evidence>
<evidence type="ECO:0000256" key="5">
    <source>
        <dbReference type="ARBA" id="ARBA00023239"/>
    </source>
</evidence>
<feature type="binding site" evidence="8">
    <location>
        <position position="325"/>
    </location>
    <ligand>
        <name>substrate</name>
    </ligand>
</feature>
<evidence type="ECO:0000256" key="8">
    <source>
        <dbReference type="PIRSR" id="PIRSR001400-2"/>
    </source>
</evidence>
<feature type="binding site" evidence="8">
    <location>
        <position position="171"/>
    </location>
    <ligand>
        <name>substrate</name>
    </ligand>
</feature>
<dbReference type="SUPFAM" id="SSF54826">
    <property type="entry name" value="Enolase N-terminal domain-like"/>
    <property type="match status" value="1"/>
</dbReference>
<dbReference type="CDD" id="cd03313">
    <property type="entry name" value="enolase"/>
    <property type="match status" value="1"/>
</dbReference>
<gene>
    <name evidence="6" type="primary">eno</name>
    <name evidence="12" type="ORF">CUJ83_05075</name>
</gene>
<feature type="binding site" evidence="6">
    <location>
        <position position="380"/>
    </location>
    <ligand>
        <name>(2R)-2-phosphoglycerate</name>
        <dbReference type="ChEBI" id="CHEBI:58289"/>
    </ligand>
</feature>
<proteinExistence type="inferred from homology"/>
<feature type="active site" description="Proton donor" evidence="6 7">
    <location>
        <position position="223"/>
    </location>
</feature>
<keyword evidence="6 9" id="KW-0479">Metal-binding</keyword>
<evidence type="ECO:0000313" key="12">
    <source>
        <dbReference type="EMBL" id="MCD1294370.1"/>
    </source>
</evidence>
<dbReference type="GO" id="GO:0004634">
    <property type="term" value="F:phosphopyruvate hydratase activity"/>
    <property type="evidence" value="ECO:0007669"/>
    <property type="project" value="UniProtKB-UniRule"/>
</dbReference>
<keyword evidence="13" id="KW-1185">Reference proteome</keyword>
<comment type="cofactor">
    <cofactor evidence="6">
        <name>Mg(2+)</name>
        <dbReference type="ChEBI" id="CHEBI:18420"/>
    </cofactor>
    <text evidence="6">Binds a second Mg(2+) ion via substrate during catalysis.</text>
</comment>
<feature type="binding site" evidence="8">
    <location>
        <position position="299"/>
    </location>
    <ligand>
        <name>substrate</name>
    </ligand>
</feature>
<dbReference type="NCBIfam" id="TIGR01060">
    <property type="entry name" value="eno"/>
    <property type="match status" value="1"/>
</dbReference>
<feature type="domain" description="Enolase C-terminal TIM barrel" evidence="10">
    <location>
        <begin position="155"/>
        <end position="433"/>
    </location>
</feature>
<dbReference type="PANTHER" id="PTHR11902:SF1">
    <property type="entry name" value="ENOLASE"/>
    <property type="match status" value="1"/>
</dbReference>
<comment type="cofactor">
    <cofactor evidence="9">
        <name>Mg(2+)</name>
        <dbReference type="ChEBI" id="CHEBI:18420"/>
    </cofactor>
    <text evidence="9">Mg(2+) is required for catalysis and for stabilizing the dimer.</text>
</comment>
<dbReference type="Gene3D" id="3.30.390.10">
    <property type="entry name" value="Enolase-like, N-terminal domain"/>
    <property type="match status" value="1"/>
</dbReference>
<feature type="binding site" evidence="6 9">
    <location>
        <position position="258"/>
    </location>
    <ligand>
        <name>Mg(2+)</name>
        <dbReference type="ChEBI" id="CHEBI:18420"/>
    </ligand>
</feature>
<dbReference type="EMBL" id="PGCK01000003">
    <property type="protein sequence ID" value="MCD1294370.1"/>
    <property type="molecule type" value="Genomic_DNA"/>
</dbReference>
<feature type="binding site" evidence="6 9">
    <location>
        <position position="325"/>
    </location>
    <ligand>
        <name>Mg(2+)</name>
        <dbReference type="ChEBI" id="CHEBI:18420"/>
    </ligand>
</feature>
<dbReference type="SFLD" id="SFLDF00002">
    <property type="entry name" value="enolase"/>
    <property type="match status" value="1"/>
</dbReference>
<reference evidence="12 13" key="1">
    <citation type="submission" date="2017-11" db="EMBL/GenBank/DDBJ databases">
        <title>Isolation and Characterization of Family Methanocellaceae Species from Potential Methane Hydrate Area Offshore Southwestern Taiwan.</title>
        <authorList>
            <person name="Zhang W.-L."/>
            <person name="Chen W.-C."/>
            <person name="Lai M.-C."/>
            <person name="Chen S.-C."/>
        </authorList>
    </citation>
    <scope>NUCLEOTIDE SEQUENCE [LARGE SCALE GENOMIC DNA]</scope>
    <source>
        <strain evidence="12 13">CWC-04</strain>
    </source>
</reference>
<keyword evidence="4 6" id="KW-0324">Glycolysis</keyword>
<dbReference type="Pfam" id="PF03952">
    <property type="entry name" value="Enolase_N"/>
    <property type="match status" value="1"/>
</dbReference>
<dbReference type="SFLD" id="SFLDG00178">
    <property type="entry name" value="enolase"/>
    <property type="match status" value="1"/>
</dbReference>
<name>A0AAP2RE41_9EURY</name>
<evidence type="ECO:0000313" key="13">
    <source>
        <dbReference type="Proteomes" id="UP001320159"/>
    </source>
</evidence>
<comment type="caution">
    <text evidence="12">The sequence shown here is derived from an EMBL/GenBank/DDBJ whole genome shotgun (WGS) entry which is preliminary data.</text>
</comment>
<feature type="binding site" evidence="8">
    <location>
        <begin position="377"/>
        <end position="380"/>
    </location>
    <ligand>
        <name>substrate</name>
    </ligand>
</feature>
<feature type="binding site" evidence="8">
    <location>
        <position position="180"/>
    </location>
    <ligand>
        <name>substrate</name>
    </ligand>
</feature>
<comment type="catalytic activity">
    <reaction evidence="6">
        <text>(2R)-2-phosphoglycerate = phosphoenolpyruvate + H2O</text>
        <dbReference type="Rhea" id="RHEA:10164"/>
        <dbReference type="ChEBI" id="CHEBI:15377"/>
        <dbReference type="ChEBI" id="CHEBI:58289"/>
        <dbReference type="ChEBI" id="CHEBI:58702"/>
        <dbReference type="EC" id="4.2.1.11"/>
    </reaction>
</comment>
<feature type="domain" description="Enolase N-terminal" evidence="11">
    <location>
        <begin position="22"/>
        <end position="150"/>
    </location>
</feature>
<keyword evidence="6" id="KW-0963">Cytoplasm</keyword>
<dbReference type="SMART" id="SM01193">
    <property type="entry name" value="Enolase_N"/>
    <property type="match status" value="1"/>
</dbReference>
<dbReference type="GO" id="GO:0000015">
    <property type="term" value="C:phosphopyruvate hydratase complex"/>
    <property type="evidence" value="ECO:0007669"/>
    <property type="project" value="InterPro"/>
</dbReference>
<keyword evidence="6" id="KW-0964">Secreted</keyword>
<accession>A0AAP2RE41</accession>
<dbReference type="InterPro" id="IPR000941">
    <property type="entry name" value="Enolase"/>
</dbReference>
<dbReference type="SFLD" id="SFLDS00001">
    <property type="entry name" value="Enolase"/>
    <property type="match status" value="1"/>
</dbReference>
<organism evidence="12 13">
    <name type="scientific">Methanooceanicella nereidis</name>
    <dbReference type="NCBI Taxonomy" id="2052831"/>
    <lineage>
        <taxon>Archaea</taxon>
        <taxon>Methanobacteriati</taxon>
        <taxon>Methanobacteriota</taxon>
        <taxon>Stenosarchaea group</taxon>
        <taxon>Methanomicrobia</taxon>
        <taxon>Methanocellales</taxon>
        <taxon>Methanocellaceae</taxon>
        <taxon>Methanooceanicella</taxon>
    </lineage>
</organism>
<dbReference type="PROSITE" id="PS00164">
    <property type="entry name" value="ENOLASE"/>
    <property type="match status" value="1"/>
</dbReference>
<evidence type="ECO:0000256" key="9">
    <source>
        <dbReference type="PIRSR" id="PIRSR001400-3"/>
    </source>
</evidence>
<dbReference type="EC" id="4.2.1.11" evidence="6"/>
<dbReference type="InterPro" id="IPR036849">
    <property type="entry name" value="Enolase-like_C_sf"/>
</dbReference>
<dbReference type="Proteomes" id="UP001320159">
    <property type="component" value="Unassembled WGS sequence"/>
</dbReference>
<keyword evidence="3 6" id="KW-0460">Magnesium</keyword>
<dbReference type="PANTHER" id="PTHR11902">
    <property type="entry name" value="ENOLASE"/>
    <property type="match status" value="1"/>
</dbReference>
<feature type="binding site" evidence="6">
    <location>
        <position position="350"/>
    </location>
    <ligand>
        <name>(2R)-2-phosphoglycerate</name>
        <dbReference type="ChEBI" id="CHEBI:58289"/>
    </ligand>
</feature>
<feature type="binding site" evidence="8">
    <location>
        <position position="401"/>
    </location>
    <ligand>
        <name>substrate</name>
    </ligand>
</feature>
<dbReference type="SUPFAM" id="SSF51604">
    <property type="entry name" value="Enolase C-terminal domain-like"/>
    <property type="match status" value="1"/>
</dbReference>